<dbReference type="Pfam" id="PF07732">
    <property type="entry name" value="Cu-oxidase_3"/>
    <property type="match status" value="1"/>
</dbReference>
<evidence type="ECO:0000256" key="5">
    <source>
        <dbReference type="ARBA" id="ARBA00023008"/>
    </source>
</evidence>
<feature type="non-terminal residue" evidence="11">
    <location>
        <position position="1"/>
    </location>
</feature>
<evidence type="ECO:0000259" key="7">
    <source>
        <dbReference type="Pfam" id="PF00394"/>
    </source>
</evidence>
<dbReference type="Pfam" id="PF09820">
    <property type="entry name" value="AAA-ATPase_like"/>
    <property type="match status" value="1"/>
</dbReference>
<dbReference type="InterPro" id="IPR045087">
    <property type="entry name" value="Cu-oxidase_fam"/>
</dbReference>
<feature type="domain" description="Plastocyanin-like" evidence="7">
    <location>
        <begin position="214"/>
        <end position="355"/>
    </location>
</feature>
<dbReference type="Gene3D" id="2.60.40.420">
    <property type="entry name" value="Cupredoxins - blue copper proteins"/>
    <property type="match status" value="2"/>
</dbReference>
<dbReference type="InterPro" id="IPR011707">
    <property type="entry name" value="Cu-oxidase-like_N"/>
</dbReference>
<accession>A0AAD4H8W9</accession>
<keyword evidence="6" id="KW-0812">Transmembrane</keyword>
<evidence type="ECO:0000256" key="6">
    <source>
        <dbReference type="SAM" id="Phobius"/>
    </source>
</evidence>
<dbReference type="PANTHER" id="PTHR11709:SF414">
    <property type="entry name" value="ADR239WP"/>
    <property type="match status" value="1"/>
</dbReference>
<dbReference type="InterPro" id="IPR018631">
    <property type="entry name" value="AAA-ATPase-like_dom"/>
</dbReference>
<dbReference type="InterPro" id="IPR008972">
    <property type="entry name" value="Cupredoxin"/>
</dbReference>
<dbReference type="InterPro" id="IPR001117">
    <property type="entry name" value="Cu-oxidase_2nd"/>
</dbReference>
<evidence type="ECO:0000259" key="8">
    <source>
        <dbReference type="Pfam" id="PF07732"/>
    </source>
</evidence>
<sequence>MALWSDAVSRSACKHRRVLALTSVLAIVTLVLSLALLIVERLRSQDDSNSLWSHSTYDIENGDPLEYNLSRNNFSISSVQTTRYYEWTISQRLVAPDGFERPMLLVNGKFPGPLVEANTGDRIVVKVTNKMVNGTAIHWHGMFQNGTNWMDGTTGITQCPIPPGQSFTYNFTVPNQWGTFWWHAHAASQYIDGIIGPMIIHSPDEPHLGKYDQDLVMMVSDHYHSDSGSLVAWYLSTASEGVEPVPDNGLINGRNSFDCSMASKALFPTTPGSGYGKNRCFSNAPRAVFEVEQGLRYRIRIINTGSFADFKVSVDEHELTVIEADGVDMIPVTVQRVPVHVAQRYSAILVANHQSDATVATAGGAEMGKSFWIRAEMNTNCFNVENPALEPSVKGILRYKTGPTSASTNGASDITKHKINQSNNNKKMNSLEIPSSKDWEASAWSPHCDDLKAEMLKPFFTRDAPEADIQVVLEMSFMTISHDRVNRGYVNRTSWTPQVHRPTLFQAVDGGGGEGPMTVFDASSQLVVTLDTVQTVEVVVNNSMPFSVDIDASKTVDHLKKLMKAEKSINFSDVDADQLTLWHVSMPITEDDEIPILLNNVTDKDRKKLGPATRLSKVFPEDLPEETVHIIIQRPPPVMTSSKRKWLSSEADGRIVRPRLTTALYDGREASMTFRKDDFKGFPLNDKRSFEAIRTNPQYAYFDRTGYISVLESFLEAVLLFLRPRRFGKSLFLSTLAHFHGVEYKQNHKELFQGLDVDRDVKSGKVTPGQYLILAFDFSATNRSPDVNKAEESLNAMINSAIENFYRIYAQYLGEATSEQLIAKNIDPSGAVGSLSGCVNLVTETLDAVREMNDPLYGVKGIYLLADEYDAFSNEFLCPDDPRPWDHLRTSANSLLKGFWATVKSKLGPRSIAKCFITGVSPLSMADNTSGFNVATYVSWREELSGLCGLTEEDVYAALNLLSVSKSEIEIQRHFDIMKANYNGYMFAPSSKVQQVFNTNTYLEYLESLVRGVPMNPSAVSNSEVSEPALQILAASPVASSIISDSLESQIMPSNLAQNRAIPYQDLSQSFRLTGLASDIETSKPAWLSYMLHIGGLTFCGDSNQLQIPNLVAAERFGNATLDRLKLRLEDVDLAFRNIVSSGNIRQALALYKRTMEIRDVGD</sequence>
<evidence type="ECO:0000256" key="2">
    <source>
        <dbReference type="ARBA" id="ARBA00004613"/>
    </source>
</evidence>
<evidence type="ECO:0000259" key="10">
    <source>
        <dbReference type="Pfam" id="PF20147"/>
    </source>
</evidence>
<evidence type="ECO:0000313" key="11">
    <source>
        <dbReference type="EMBL" id="KAG0279583.1"/>
    </source>
</evidence>
<evidence type="ECO:0000313" key="12">
    <source>
        <dbReference type="Proteomes" id="UP001194580"/>
    </source>
</evidence>
<name>A0AAD4H8W9_9FUNG</name>
<feature type="domain" description="Plastocyanin-like" evidence="8">
    <location>
        <begin position="93"/>
        <end position="204"/>
    </location>
</feature>
<dbReference type="SUPFAM" id="SSF49503">
    <property type="entry name" value="Cupredoxins"/>
    <property type="match status" value="2"/>
</dbReference>
<feature type="domain" description="AAA-ATPase-like" evidence="9">
    <location>
        <begin position="689"/>
        <end position="927"/>
    </location>
</feature>
<dbReference type="Pfam" id="PF20147">
    <property type="entry name" value="Crinkler"/>
    <property type="match status" value="1"/>
</dbReference>
<keyword evidence="12" id="KW-1185">Reference proteome</keyword>
<dbReference type="FunFam" id="2.60.40.420:FF:000045">
    <property type="entry name" value="Laccase 2"/>
    <property type="match status" value="1"/>
</dbReference>
<dbReference type="GO" id="GO:0016491">
    <property type="term" value="F:oxidoreductase activity"/>
    <property type="evidence" value="ECO:0007669"/>
    <property type="project" value="TreeGrafter"/>
</dbReference>
<dbReference type="Proteomes" id="UP001194580">
    <property type="component" value="Unassembled WGS sequence"/>
</dbReference>
<dbReference type="GO" id="GO:0005576">
    <property type="term" value="C:extracellular region"/>
    <property type="evidence" value="ECO:0007669"/>
    <property type="project" value="UniProtKB-SubCell"/>
</dbReference>
<comment type="similarity">
    <text evidence="3">Belongs to the multicopper oxidase family.</text>
</comment>
<evidence type="ECO:0000256" key="4">
    <source>
        <dbReference type="ARBA" id="ARBA00022525"/>
    </source>
</evidence>
<protein>
    <submittedName>
        <fullName evidence="11">Uncharacterized protein</fullName>
    </submittedName>
</protein>
<dbReference type="PANTHER" id="PTHR11709">
    <property type="entry name" value="MULTI-COPPER OXIDASE"/>
    <property type="match status" value="1"/>
</dbReference>
<keyword evidence="5" id="KW-0186">Copper</keyword>
<dbReference type="EMBL" id="JAAAIL010000115">
    <property type="protein sequence ID" value="KAG0279583.1"/>
    <property type="molecule type" value="Genomic_DNA"/>
</dbReference>
<dbReference type="GO" id="GO:0005507">
    <property type="term" value="F:copper ion binding"/>
    <property type="evidence" value="ECO:0007669"/>
    <property type="project" value="InterPro"/>
</dbReference>
<comment type="subcellular location">
    <subcellularLocation>
        <location evidence="1">Host cell</location>
    </subcellularLocation>
    <subcellularLocation>
        <location evidence="2">Secreted</location>
    </subcellularLocation>
</comment>
<reference evidence="11" key="1">
    <citation type="journal article" date="2020" name="Fungal Divers.">
        <title>Resolving the Mortierellaceae phylogeny through synthesis of multi-gene phylogenetics and phylogenomics.</title>
        <authorList>
            <person name="Vandepol N."/>
            <person name="Liber J."/>
            <person name="Desiro A."/>
            <person name="Na H."/>
            <person name="Kennedy M."/>
            <person name="Barry K."/>
            <person name="Grigoriev I.V."/>
            <person name="Miller A.N."/>
            <person name="O'Donnell K."/>
            <person name="Stajich J.E."/>
            <person name="Bonito G."/>
        </authorList>
    </citation>
    <scope>NUCLEOTIDE SEQUENCE</scope>
    <source>
        <strain evidence="11">NRRL 28262</strain>
    </source>
</reference>
<evidence type="ECO:0000256" key="1">
    <source>
        <dbReference type="ARBA" id="ARBA00004340"/>
    </source>
</evidence>
<gene>
    <name evidence="11" type="ORF">BGZ95_000781</name>
</gene>
<comment type="caution">
    <text evidence="11">The sequence shown here is derived from an EMBL/GenBank/DDBJ whole genome shotgun (WGS) entry which is preliminary data.</text>
</comment>
<evidence type="ECO:0000256" key="3">
    <source>
        <dbReference type="ARBA" id="ARBA00010609"/>
    </source>
</evidence>
<dbReference type="AlphaFoldDB" id="A0AAD4H8W9"/>
<evidence type="ECO:0000259" key="9">
    <source>
        <dbReference type="Pfam" id="PF09820"/>
    </source>
</evidence>
<feature type="transmembrane region" description="Helical" evidence="6">
    <location>
        <begin position="18"/>
        <end position="39"/>
    </location>
</feature>
<keyword evidence="6" id="KW-0472">Membrane</keyword>
<proteinExistence type="inferred from homology"/>
<organism evidence="11 12">
    <name type="scientific">Linnemannia exigua</name>
    <dbReference type="NCBI Taxonomy" id="604196"/>
    <lineage>
        <taxon>Eukaryota</taxon>
        <taxon>Fungi</taxon>
        <taxon>Fungi incertae sedis</taxon>
        <taxon>Mucoromycota</taxon>
        <taxon>Mortierellomycotina</taxon>
        <taxon>Mortierellomycetes</taxon>
        <taxon>Mortierellales</taxon>
        <taxon>Mortierellaceae</taxon>
        <taxon>Linnemannia</taxon>
    </lineage>
</organism>
<keyword evidence="4" id="KW-0964">Secreted</keyword>
<dbReference type="CDD" id="cd13886">
    <property type="entry name" value="CuRO_2_MCO_like_1"/>
    <property type="match status" value="1"/>
</dbReference>
<dbReference type="InterPro" id="IPR045379">
    <property type="entry name" value="Crinkler_N"/>
</dbReference>
<keyword evidence="6" id="KW-1133">Transmembrane helix</keyword>
<dbReference type="GO" id="GO:0043657">
    <property type="term" value="C:host cell"/>
    <property type="evidence" value="ECO:0007669"/>
    <property type="project" value="UniProtKB-SubCell"/>
</dbReference>
<feature type="domain" description="Crinkler effector protein N-terminal" evidence="10">
    <location>
        <begin position="539"/>
        <end position="633"/>
    </location>
</feature>
<dbReference type="CDD" id="cd13857">
    <property type="entry name" value="CuRO_1_Diphenol_Ox"/>
    <property type="match status" value="1"/>
</dbReference>
<dbReference type="Pfam" id="PF00394">
    <property type="entry name" value="Cu-oxidase"/>
    <property type="match status" value="1"/>
</dbReference>